<dbReference type="EMBL" id="JXXE01000054">
    <property type="protein sequence ID" value="KIZ47699.1"/>
    <property type="molecule type" value="Genomic_DNA"/>
</dbReference>
<keyword evidence="1" id="KW-0805">Transcription regulation</keyword>
<dbReference type="PANTHER" id="PTHR24567">
    <property type="entry name" value="CRP FAMILY TRANSCRIPTIONAL REGULATORY PROTEIN"/>
    <property type="match status" value="1"/>
</dbReference>
<dbReference type="OrthoDB" id="190787at2"/>
<evidence type="ECO:0000313" key="7">
    <source>
        <dbReference type="Proteomes" id="UP000032515"/>
    </source>
</evidence>
<dbReference type="PROSITE" id="PS50042">
    <property type="entry name" value="CNMP_BINDING_3"/>
    <property type="match status" value="1"/>
</dbReference>
<dbReference type="InterPro" id="IPR036390">
    <property type="entry name" value="WH_DNA-bd_sf"/>
</dbReference>
<evidence type="ECO:0000259" key="4">
    <source>
        <dbReference type="PROSITE" id="PS50042"/>
    </source>
</evidence>
<dbReference type="RefSeq" id="WP_080900849.1">
    <property type="nucleotide sequence ID" value="NZ_JXXE01000054.1"/>
</dbReference>
<keyword evidence="3" id="KW-0804">Transcription</keyword>
<dbReference type="AlphaFoldDB" id="A0A0D7F3S1"/>
<keyword evidence="2" id="KW-0238">DNA-binding</keyword>
<sequence length="232" mass="26144">MPISDYEPIRSLPLFSGMAQPNFTKLMQASFLQRFPAQLVIIREGDSSDFLHVVIEGSIDFFAVHAGRETSLWIAQPYATFILAAVIRDQVYLHSARTLEISRILMIPAKAVHEAFDNDPAFAHATVLELAARYRDVVRDLKNIKLRPSLERLANWLLRRNISAGGQGRFEIPFDKRTLASHLGMTPENLSRNFASLQAYGVEINSRDITLNDIASLTRLAKPNRLIDDPES</sequence>
<dbReference type="SUPFAM" id="SSF46785">
    <property type="entry name" value="Winged helix' DNA-binding domain"/>
    <property type="match status" value="1"/>
</dbReference>
<name>A0A0D7F3S1_RHOPL</name>
<dbReference type="PROSITE" id="PS51063">
    <property type="entry name" value="HTH_CRP_2"/>
    <property type="match status" value="1"/>
</dbReference>
<dbReference type="CDD" id="cd00038">
    <property type="entry name" value="CAP_ED"/>
    <property type="match status" value="1"/>
</dbReference>
<accession>A0A0D7F3S1</accession>
<dbReference type="PATRIC" id="fig|1076.23.peg.5784"/>
<evidence type="ECO:0000313" key="6">
    <source>
        <dbReference type="EMBL" id="KIZ47699.1"/>
    </source>
</evidence>
<dbReference type="PANTHER" id="PTHR24567:SF26">
    <property type="entry name" value="REGULATORY PROTEIN YEIL"/>
    <property type="match status" value="1"/>
</dbReference>
<dbReference type="InterPro" id="IPR012318">
    <property type="entry name" value="HTH_CRP"/>
</dbReference>
<evidence type="ECO:0000259" key="5">
    <source>
        <dbReference type="PROSITE" id="PS51063"/>
    </source>
</evidence>
<evidence type="ECO:0000256" key="1">
    <source>
        <dbReference type="ARBA" id="ARBA00023015"/>
    </source>
</evidence>
<dbReference type="GO" id="GO:0005829">
    <property type="term" value="C:cytosol"/>
    <property type="evidence" value="ECO:0007669"/>
    <property type="project" value="TreeGrafter"/>
</dbReference>
<dbReference type="Proteomes" id="UP000032515">
    <property type="component" value="Unassembled WGS sequence"/>
</dbReference>
<dbReference type="GO" id="GO:0003700">
    <property type="term" value="F:DNA-binding transcription factor activity"/>
    <property type="evidence" value="ECO:0007669"/>
    <property type="project" value="TreeGrafter"/>
</dbReference>
<dbReference type="NCBIfam" id="NF006901">
    <property type="entry name" value="PRK09392.1"/>
    <property type="match status" value="1"/>
</dbReference>
<evidence type="ECO:0000256" key="2">
    <source>
        <dbReference type="ARBA" id="ARBA00023125"/>
    </source>
</evidence>
<feature type="domain" description="HTH crp-type" evidence="5">
    <location>
        <begin position="147"/>
        <end position="215"/>
    </location>
</feature>
<dbReference type="Pfam" id="PF00027">
    <property type="entry name" value="cNMP_binding"/>
    <property type="match status" value="1"/>
</dbReference>
<dbReference type="InterPro" id="IPR036388">
    <property type="entry name" value="WH-like_DNA-bd_sf"/>
</dbReference>
<reference evidence="6 7" key="1">
    <citation type="submission" date="2014-11" db="EMBL/GenBank/DDBJ databases">
        <title>Genomics and ecophysiology of heterotrophic nitrogen fixing bacteria isolated from estuarine surface water.</title>
        <authorList>
            <person name="Bentzon-Tilia M."/>
            <person name="Severin I."/>
            <person name="Hansen L.H."/>
            <person name="Riemann L."/>
        </authorList>
    </citation>
    <scope>NUCLEOTIDE SEQUENCE [LARGE SCALE GENOMIC DNA]</scope>
    <source>
        <strain evidence="6 7">BAL398</strain>
    </source>
</reference>
<dbReference type="InterPro" id="IPR050397">
    <property type="entry name" value="Env_Response_Regulators"/>
</dbReference>
<dbReference type="Gene3D" id="2.60.120.10">
    <property type="entry name" value="Jelly Rolls"/>
    <property type="match status" value="1"/>
</dbReference>
<comment type="caution">
    <text evidence="6">The sequence shown here is derived from an EMBL/GenBank/DDBJ whole genome shotgun (WGS) entry which is preliminary data.</text>
</comment>
<dbReference type="Pfam" id="PF13545">
    <property type="entry name" value="HTH_Crp_2"/>
    <property type="match status" value="1"/>
</dbReference>
<gene>
    <name evidence="6" type="ORF">OO17_02940</name>
</gene>
<proteinExistence type="predicted"/>
<dbReference type="InterPro" id="IPR018490">
    <property type="entry name" value="cNMP-bd_dom_sf"/>
</dbReference>
<organism evidence="6 7">
    <name type="scientific">Rhodopseudomonas palustris</name>
    <dbReference type="NCBI Taxonomy" id="1076"/>
    <lineage>
        <taxon>Bacteria</taxon>
        <taxon>Pseudomonadati</taxon>
        <taxon>Pseudomonadota</taxon>
        <taxon>Alphaproteobacteria</taxon>
        <taxon>Hyphomicrobiales</taxon>
        <taxon>Nitrobacteraceae</taxon>
        <taxon>Rhodopseudomonas</taxon>
    </lineage>
</organism>
<dbReference type="SUPFAM" id="SSF51206">
    <property type="entry name" value="cAMP-binding domain-like"/>
    <property type="match status" value="1"/>
</dbReference>
<dbReference type="InterPro" id="IPR000595">
    <property type="entry name" value="cNMP-bd_dom"/>
</dbReference>
<dbReference type="InterPro" id="IPR014710">
    <property type="entry name" value="RmlC-like_jellyroll"/>
</dbReference>
<dbReference type="GO" id="GO:0003677">
    <property type="term" value="F:DNA binding"/>
    <property type="evidence" value="ECO:0007669"/>
    <property type="project" value="UniProtKB-KW"/>
</dbReference>
<evidence type="ECO:0000256" key="3">
    <source>
        <dbReference type="ARBA" id="ARBA00023163"/>
    </source>
</evidence>
<feature type="domain" description="Cyclic nucleotide-binding" evidence="4">
    <location>
        <begin position="14"/>
        <end position="101"/>
    </location>
</feature>
<protein>
    <submittedName>
        <fullName evidence="6">Transcriptional regulator</fullName>
    </submittedName>
</protein>
<dbReference type="SMART" id="SM00419">
    <property type="entry name" value="HTH_CRP"/>
    <property type="match status" value="1"/>
</dbReference>
<dbReference type="Gene3D" id="1.10.10.10">
    <property type="entry name" value="Winged helix-like DNA-binding domain superfamily/Winged helix DNA-binding domain"/>
    <property type="match status" value="1"/>
</dbReference>